<feature type="compositionally biased region" description="Low complexity" evidence="1">
    <location>
        <begin position="447"/>
        <end position="460"/>
    </location>
</feature>
<feature type="region of interest" description="Disordered" evidence="1">
    <location>
        <begin position="189"/>
        <end position="213"/>
    </location>
</feature>
<dbReference type="WBParaSite" id="maker-uti_cns_0013281-snap-gene-0.2-mRNA-1">
    <property type="protein sequence ID" value="maker-uti_cns_0013281-snap-gene-0.2-mRNA-1"/>
    <property type="gene ID" value="maker-uti_cns_0013281-snap-gene-0.2"/>
</dbReference>
<sequence length="473" mass="53145">MYEEISEDVEKEIEQQLQLIDDASLNESLEESNDVQADPESTEPPEDADDWTTALDSQFGDYYSRLQTELDSTEAAADSAATATQPSLPPGFLDQLEAEEAAETEAELSTEAPPVPPLDLPSDATPAPSTDNVDDGLRSGRSSIMTVRQLDSSNLDKRIIEAWMETEEELIQLKTERWRLYNDLTKASHRRKWSEEEKPTLPEQPPPPTDDDDKAEKLLAEEEKKQLESYDALLAEERCRTDELRQLSESVIANRRHAAALTIQRRFRGYRIRNRIGDDIQRQLERARRKVFNEKVVRLEKERERLKALEHHRRRQEGESRLSSRASSRSSSRVSSAAPQPQQQPLAELPEEEEEEATVAEDDKKPSGRGVGTYVLPDQRFPPLTEVRDPNYTPGPIGDTSSVKPTAKKVQQQQQKPTQNSDTTKKKKTGEKEKATAGDAAAGGQKRPTSARATSRRAPPLSDNNEDSAPVEN</sequence>
<dbReference type="AlphaFoldDB" id="A0A1I8IJK7"/>
<organism evidence="2 3">
    <name type="scientific">Macrostomum lignano</name>
    <dbReference type="NCBI Taxonomy" id="282301"/>
    <lineage>
        <taxon>Eukaryota</taxon>
        <taxon>Metazoa</taxon>
        <taxon>Spiralia</taxon>
        <taxon>Lophotrochozoa</taxon>
        <taxon>Platyhelminthes</taxon>
        <taxon>Rhabditophora</taxon>
        <taxon>Macrostomorpha</taxon>
        <taxon>Macrostomida</taxon>
        <taxon>Macrostomidae</taxon>
        <taxon>Macrostomum</taxon>
    </lineage>
</organism>
<dbReference type="Proteomes" id="UP000095280">
    <property type="component" value="Unplaced"/>
</dbReference>
<feature type="region of interest" description="Disordered" evidence="1">
    <location>
        <begin position="20"/>
        <end position="148"/>
    </location>
</feature>
<evidence type="ECO:0000256" key="1">
    <source>
        <dbReference type="SAM" id="MobiDB-lite"/>
    </source>
</evidence>
<protein>
    <submittedName>
        <fullName evidence="3">DUF4201 domain-containing protein</fullName>
    </submittedName>
</protein>
<accession>A0A1I8IJK7</accession>
<proteinExistence type="predicted"/>
<reference evidence="3" key="1">
    <citation type="submission" date="2016-11" db="UniProtKB">
        <authorList>
            <consortium name="WormBaseParasite"/>
        </authorList>
    </citation>
    <scope>IDENTIFICATION</scope>
</reference>
<dbReference type="PROSITE" id="PS50096">
    <property type="entry name" value="IQ"/>
    <property type="match status" value="1"/>
</dbReference>
<evidence type="ECO:0000313" key="2">
    <source>
        <dbReference type="Proteomes" id="UP000095280"/>
    </source>
</evidence>
<keyword evidence="2" id="KW-1185">Reference proteome</keyword>
<dbReference type="CDD" id="cd23767">
    <property type="entry name" value="IQCD"/>
    <property type="match status" value="1"/>
</dbReference>
<feature type="compositionally biased region" description="Low complexity" evidence="1">
    <location>
        <begin position="73"/>
        <end position="84"/>
    </location>
</feature>
<feature type="compositionally biased region" description="Low complexity" evidence="1">
    <location>
        <begin position="403"/>
        <end position="419"/>
    </location>
</feature>
<name>A0A1I8IJK7_9PLAT</name>
<feature type="compositionally biased region" description="Acidic residues" evidence="1">
    <location>
        <begin position="349"/>
        <end position="360"/>
    </location>
</feature>
<evidence type="ECO:0000313" key="3">
    <source>
        <dbReference type="WBParaSite" id="maker-uti_cns_0013281-snap-gene-0.2-mRNA-1"/>
    </source>
</evidence>
<feature type="compositionally biased region" description="Low complexity" evidence="1">
    <location>
        <begin position="323"/>
        <end position="348"/>
    </location>
</feature>
<feature type="region of interest" description="Disordered" evidence="1">
    <location>
        <begin position="308"/>
        <end position="473"/>
    </location>
</feature>
<feature type="compositionally biased region" description="Acidic residues" evidence="1">
    <location>
        <begin position="96"/>
        <end position="108"/>
    </location>
</feature>
<feature type="compositionally biased region" description="Acidic residues" evidence="1">
    <location>
        <begin position="40"/>
        <end position="50"/>
    </location>
</feature>